<dbReference type="SUPFAM" id="SSF46785">
    <property type="entry name" value="Winged helix' DNA-binding domain"/>
    <property type="match status" value="1"/>
</dbReference>
<evidence type="ECO:0000256" key="1">
    <source>
        <dbReference type="ARBA" id="ARBA00023015"/>
    </source>
</evidence>
<dbReference type="GO" id="GO:0006355">
    <property type="term" value="P:regulation of DNA-templated transcription"/>
    <property type="evidence" value="ECO:0007669"/>
    <property type="project" value="InterPro"/>
</dbReference>
<dbReference type="InterPro" id="IPR036388">
    <property type="entry name" value="WH-like_DNA-bd_sf"/>
</dbReference>
<dbReference type="Proteomes" id="UP000255423">
    <property type="component" value="Unassembled WGS sequence"/>
</dbReference>
<reference evidence="5 6" key="1">
    <citation type="submission" date="2017-08" db="EMBL/GenBank/DDBJ databases">
        <authorList>
            <person name="de Groot N.N."/>
        </authorList>
    </citation>
    <scope>NUCLEOTIDE SEQUENCE [LARGE SCALE GENOMIC DNA]</scope>
    <source>
        <strain evidence="5 6">HM2</strain>
    </source>
</reference>
<dbReference type="PROSITE" id="PS51063">
    <property type="entry name" value="HTH_CRP_2"/>
    <property type="match status" value="1"/>
</dbReference>
<organism evidence="5 6">
    <name type="scientific">Fibrobacter succinogenes</name>
    <name type="common">Bacteroides succinogenes</name>
    <dbReference type="NCBI Taxonomy" id="833"/>
    <lineage>
        <taxon>Bacteria</taxon>
        <taxon>Pseudomonadati</taxon>
        <taxon>Fibrobacterota</taxon>
        <taxon>Fibrobacteria</taxon>
        <taxon>Fibrobacterales</taxon>
        <taxon>Fibrobacteraceae</taxon>
        <taxon>Fibrobacter</taxon>
    </lineage>
</organism>
<dbReference type="InterPro" id="IPR014710">
    <property type="entry name" value="RmlC-like_jellyroll"/>
</dbReference>
<dbReference type="Pfam" id="PF13545">
    <property type="entry name" value="HTH_Crp_2"/>
    <property type="match status" value="1"/>
</dbReference>
<dbReference type="Gene3D" id="1.10.10.10">
    <property type="entry name" value="Winged helix-like DNA-binding domain superfamily/Winged helix DNA-binding domain"/>
    <property type="match status" value="1"/>
</dbReference>
<dbReference type="EMBL" id="UHJL01000004">
    <property type="protein sequence ID" value="SUQ25766.1"/>
    <property type="molecule type" value="Genomic_DNA"/>
</dbReference>
<dbReference type="InterPro" id="IPR012318">
    <property type="entry name" value="HTH_CRP"/>
</dbReference>
<sequence>MVEPISQIVKKIPFWGNLSLEEKALVSQRAMIKHFNKDQIVSSNSSACLGIILILNGGIRVSLISDEGREVTLYRAHANEFCISTASCVIHQLTFETIVTAEEDTSVLVIPSSICAKLMDSNIHVRSFVFERETERYSQTIWAIQQMLFKRFDQRLANYLINSYESSDKPEVKKTQEEIARDVNSAREVVARMLKEFAAKGLVEIKRGAIVLRNIEGLKKLL</sequence>
<keyword evidence="2" id="KW-0238">DNA-binding</keyword>
<evidence type="ECO:0000259" key="4">
    <source>
        <dbReference type="PROSITE" id="PS51063"/>
    </source>
</evidence>
<accession>A0A380S961</accession>
<dbReference type="AlphaFoldDB" id="A0A380S961"/>
<dbReference type="GO" id="GO:0003677">
    <property type="term" value="F:DNA binding"/>
    <property type="evidence" value="ECO:0007669"/>
    <property type="project" value="UniProtKB-KW"/>
</dbReference>
<dbReference type="SUPFAM" id="SSF51206">
    <property type="entry name" value="cAMP-binding domain-like"/>
    <property type="match status" value="1"/>
</dbReference>
<keyword evidence="3" id="KW-0804">Transcription</keyword>
<evidence type="ECO:0000256" key="2">
    <source>
        <dbReference type="ARBA" id="ARBA00023125"/>
    </source>
</evidence>
<feature type="domain" description="HTH crp-type" evidence="4">
    <location>
        <begin position="150"/>
        <end position="216"/>
    </location>
</feature>
<proteinExistence type="predicted"/>
<evidence type="ECO:0000256" key="3">
    <source>
        <dbReference type="ARBA" id="ARBA00023163"/>
    </source>
</evidence>
<dbReference type="InterPro" id="IPR036390">
    <property type="entry name" value="WH_DNA-bd_sf"/>
</dbReference>
<name>A0A380S961_FIBSU</name>
<dbReference type="RefSeq" id="WP_109573444.1">
    <property type="nucleotide sequence ID" value="NZ_UHJL01000004.1"/>
</dbReference>
<dbReference type="Gene3D" id="2.60.120.10">
    <property type="entry name" value="Jelly Rolls"/>
    <property type="match status" value="1"/>
</dbReference>
<dbReference type="InterPro" id="IPR018490">
    <property type="entry name" value="cNMP-bd_dom_sf"/>
</dbReference>
<dbReference type="SMART" id="SM00419">
    <property type="entry name" value="HTH_CRP"/>
    <property type="match status" value="1"/>
</dbReference>
<evidence type="ECO:0000313" key="6">
    <source>
        <dbReference type="Proteomes" id="UP000255423"/>
    </source>
</evidence>
<gene>
    <name evidence="5" type="ORF">SAMN05661053_2559</name>
</gene>
<keyword evidence="1" id="KW-0805">Transcription regulation</keyword>
<protein>
    <submittedName>
        <fullName evidence="5">CRP/FNR family transcriptional regulator, anaerobic regulatory protein</fullName>
    </submittedName>
</protein>
<evidence type="ECO:0000313" key="5">
    <source>
        <dbReference type="EMBL" id="SUQ25766.1"/>
    </source>
</evidence>